<comment type="caution">
    <text evidence="21">The sequence shown here is derived from an EMBL/GenBank/DDBJ whole genome shotgun (WGS) entry which is preliminary data.</text>
</comment>
<reference evidence="22" key="1">
    <citation type="journal article" date="2017" name="Plant J.">
        <title>The pomegranate (Punica granatum L.) genome and the genomics of punicalagin biosynthesis.</title>
        <authorList>
            <person name="Qin G."/>
            <person name="Xu C."/>
            <person name="Ming R."/>
            <person name="Tang H."/>
            <person name="Guyot R."/>
            <person name="Kramer E.M."/>
            <person name="Hu Y."/>
            <person name="Yi X."/>
            <person name="Qi Y."/>
            <person name="Xu X."/>
            <person name="Gao Z."/>
            <person name="Pan H."/>
            <person name="Jian J."/>
            <person name="Tian Y."/>
            <person name="Yue Z."/>
            <person name="Xu Y."/>
        </authorList>
    </citation>
    <scope>NUCLEOTIDE SEQUENCE [LARGE SCALE GENOMIC DNA]</scope>
    <source>
        <strain evidence="22">cv. Dabenzi</strain>
    </source>
</reference>
<dbReference type="EMBL" id="MTKT01000790">
    <property type="protein sequence ID" value="OWM88570.1"/>
    <property type="molecule type" value="Genomic_DNA"/>
</dbReference>
<sequence length="744" mass="82536">MSCYRLKLLIASTLMICLAAFAVEAAQLPDDEGDPITNTFTLQSWKRQSLQGTLPPDFVRLRYLQNLDLTLNYLDGTIPSQWGSMANIRYISLLGNRLNGSIPKEIGNISTLESFVVEFNQLSGELPEELGNLSRLQRLRITDLNGTESLFPQLSSNNMETLDLSYNDFTNEDAQCQNSNKNVYVLLSSNSSTSQHSLSINCGGKEDTIGSTHYDSDTMEAKAAYYYRGDGYYWAYSSTGHFMDNGETAEIYLISNTSTLPAETPRLYLTARGSPISLTYYGFCLVNGTYIVNLHFAEIVFTAGQNYSSLGRRYFDVYIQGKLELKDFNIEDAAGGVGKPIVINFTTTVTGSTLEIRFQWAGRGTTAIPYKGVYGPLISAITAEITGSSVLNQASTDNFSEANKIGEGGFGPVHKGVLPDGRVIAVKQLSNKSKQGNREFLNEIGMISALQHPHLVKLYGCCIEGNQLLLVYEYMENNSLARALFGPEEHQLKLDWRTRHLLCVGIARGLAFLHEESRLKVVHRDIKATNVLLDKNLNPKISDFGLAKLDEEEDTHISTRFAGTYGYMAPEYAMHGYLTEKADVYSFGIVALEIVSGRSNTINKLKGECLYLLSWAQALKERGTLTDLIDPRLGPDFNKNEVVMMIDVALLCTNASPSVRPPMSSVVRMLEGDEAVPVVVPDSSASNDDAKLEAMRRHFMGHGEREEERNIESFASDVPLTASSSSSKDLYPVTWGSDYWQKRI</sequence>
<dbReference type="GO" id="GO:0005524">
    <property type="term" value="F:ATP binding"/>
    <property type="evidence" value="ECO:0007669"/>
    <property type="project" value="UniProtKB-KW"/>
</dbReference>
<keyword evidence="9" id="KW-0677">Repeat</keyword>
<dbReference type="PROSITE" id="PS00108">
    <property type="entry name" value="PROTEIN_KINASE_ST"/>
    <property type="match status" value="1"/>
</dbReference>
<feature type="domain" description="Protein kinase" evidence="20">
    <location>
        <begin position="399"/>
        <end position="676"/>
    </location>
</feature>
<dbReference type="InterPro" id="IPR000719">
    <property type="entry name" value="Prot_kinase_dom"/>
</dbReference>
<keyword evidence="16" id="KW-0325">Glycoprotein</keyword>
<keyword evidence="3" id="KW-0723">Serine/threonine-protein kinase</keyword>
<evidence type="ECO:0000256" key="11">
    <source>
        <dbReference type="ARBA" id="ARBA00022777"/>
    </source>
</evidence>
<evidence type="ECO:0000256" key="5">
    <source>
        <dbReference type="ARBA" id="ARBA00022614"/>
    </source>
</evidence>
<dbReference type="InterPro" id="IPR011009">
    <property type="entry name" value="Kinase-like_dom_sf"/>
</dbReference>
<evidence type="ECO:0000256" key="2">
    <source>
        <dbReference type="ARBA" id="ARBA00012513"/>
    </source>
</evidence>
<dbReference type="PANTHER" id="PTHR48006">
    <property type="entry name" value="LEUCINE-RICH REPEAT-CONTAINING PROTEIN DDB_G0281931-RELATED"/>
    <property type="match status" value="1"/>
</dbReference>
<dbReference type="FunFam" id="1.10.510.10:FF:000044">
    <property type="entry name" value="Putative LRR receptor-like serine/threonine-protein kinase"/>
    <property type="match status" value="1"/>
</dbReference>
<dbReference type="InterPro" id="IPR008271">
    <property type="entry name" value="Ser/Thr_kinase_AS"/>
</dbReference>
<comment type="catalytic activity">
    <reaction evidence="17">
        <text>L-threonyl-[protein] + ATP = O-phospho-L-threonyl-[protein] + ADP + H(+)</text>
        <dbReference type="Rhea" id="RHEA:46608"/>
        <dbReference type="Rhea" id="RHEA-COMP:11060"/>
        <dbReference type="Rhea" id="RHEA-COMP:11605"/>
        <dbReference type="ChEBI" id="CHEBI:15378"/>
        <dbReference type="ChEBI" id="CHEBI:30013"/>
        <dbReference type="ChEBI" id="CHEBI:30616"/>
        <dbReference type="ChEBI" id="CHEBI:61977"/>
        <dbReference type="ChEBI" id="CHEBI:456216"/>
        <dbReference type="EC" id="2.7.11.1"/>
    </reaction>
</comment>
<keyword evidence="6" id="KW-0808">Transferase</keyword>
<protein>
    <recommendedName>
        <fullName evidence="2">non-specific serine/threonine protein kinase</fullName>
        <ecNumber evidence="2">2.7.11.1</ecNumber>
    </recommendedName>
</protein>
<evidence type="ECO:0000256" key="13">
    <source>
        <dbReference type="ARBA" id="ARBA00022989"/>
    </source>
</evidence>
<evidence type="ECO:0000256" key="1">
    <source>
        <dbReference type="ARBA" id="ARBA00004479"/>
    </source>
</evidence>
<evidence type="ECO:0000256" key="4">
    <source>
        <dbReference type="ARBA" id="ARBA00022553"/>
    </source>
</evidence>
<dbReference type="GO" id="GO:0016020">
    <property type="term" value="C:membrane"/>
    <property type="evidence" value="ECO:0007669"/>
    <property type="project" value="UniProtKB-SubCell"/>
</dbReference>
<feature type="chain" id="PRO_5012374820" description="non-specific serine/threonine protein kinase" evidence="19">
    <location>
        <begin position="26"/>
        <end position="744"/>
    </location>
</feature>
<evidence type="ECO:0000256" key="8">
    <source>
        <dbReference type="ARBA" id="ARBA00022729"/>
    </source>
</evidence>
<comment type="subcellular location">
    <subcellularLocation>
        <location evidence="1">Membrane</location>
        <topology evidence="1">Single-pass type I membrane protein</topology>
    </subcellularLocation>
</comment>
<keyword evidence="11" id="KW-0418">Kinase</keyword>
<keyword evidence="15" id="KW-0675">Receptor</keyword>
<dbReference type="AlphaFoldDB" id="A0A218XUP7"/>
<dbReference type="InterPro" id="IPR051824">
    <property type="entry name" value="LRR_Rcpt-Like_S/T_Kinase"/>
</dbReference>
<dbReference type="FunFam" id="3.30.200.20:FF:000217">
    <property type="entry name" value="probable LRR receptor-like serine/threonine-protein kinase At1g53430"/>
    <property type="match status" value="1"/>
</dbReference>
<dbReference type="Pfam" id="PF07714">
    <property type="entry name" value="PK_Tyr_Ser-Thr"/>
    <property type="match status" value="1"/>
</dbReference>
<evidence type="ECO:0000256" key="15">
    <source>
        <dbReference type="ARBA" id="ARBA00023170"/>
    </source>
</evidence>
<dbReference type="FunFam" id="3.80.10.10:FF:000383">
    <property type="entry name" value="Leucine-rich repeat receptor protein kinase EMS1"/>
    <property type="match status" value="1"/>
</dbReference>
<keyword evidence="13" id="KW-1133">Transmembrane helix</keyword>
<proteinExistence type="predicted"/>
<dbReference type="Gene3D" id="2.60.120.430">
    <property type="entry name" value="Galactose-binding lectin"/>
    <property type="match status" value="1"/>
</dbReference>
<dbReference type="PANTHER" id="PTHR48006:SF81">
    <property type="entry name" value="PROTEIN KINASE DOMAIN-CONTAINING PROTEIN"/>
    <property type="match status" value="1"/>
</dbReference>
<dbReference type="PROSITE" id="PS50011">
    <property type="entry name" value="PROTEIN_KINASE_DOM"/>
    <property type="match status" value="1"/>
</dbReference>
<dbReference type="SMART" id="SM00220">
    <property type="entry name" value="S_TKc"/>
    <property type="match status" value="1"/>
</dbReference>
<dbReference type="EC" id="2.7.11.1" evidence="2"/>
<evidence type="ECO:0000313" key="22">
    <source>
        <dbReference type="Proteomes" id="UP000197138"/>
    </source>
</evidence>
<feature type="signal peptide" evidence="19">
    <location>
        <begin position="1"/>
        <end position="25"/>
    </location>
</feature>
<dbReference type="Gene3D" id="3.30.200.20">
    <property type="entry name" value="Phosphorylase Kinase, domain 1"/>
    <property type="match status" value="1"/>
</dbReference>
<gene>
    <name evidence="21" type="ORF">CDL15_Pgr002337</name>
</gene>
<keyword evidence="7" id="KW-0812">Transmembrane</keyword>
<dbReference type="FunFam" id="2.60.120.430:FF:000004">
    <property type="entry name" value="Putative leucine-rich repeat receptor-like serine/threonine-protein kinase"/>
    <property type="match status" value="1"/>
</dbReference>
<dbReference type="Proteomes" id="UP000197138">
    <property type="component" value="Unassembled WGS sequence"/>
</dbReference>
<dbReference type="InterPro" id="IPR032675">
    <property type="entry name" value="LRR_dom_sf"/>
</dbReference>
<dbReference type="Gene3D" id="3.80.10.10">
    <property type="entry name" value="Ribonuclease Inhibitor"/>
    <property type="match status" value="2"/>
</dbReference>
<dbReference type="Pfam" id="PF11721">
    <property type="entry name" value="Malectin"/>
    <property type="match status" value="1"/>
</dbReference>
<evidence type="ECO:0000256" key="18">
    <source>
        <dbReference type="ARBA" id="ARBA00048679"/>
    </source>
</evidence>
<keyword evidence="12" id="KW-0067">ATP-binding</keyword>
<evidence type="ECO:0000256" key="17">
    <source>
        <dbReference type="ARBA" id="ARBA00047899"/>
    </source>
</evidence>
<name>A0A218XUP7_PUNGR</name>
<keyword evidence="8 19" id="KW-0732">Signal</keyword>
<evidence type="ECO:0000256" key="9">
    <source>
        <dbReference type="ARBA" id="ARBA00022737"/>
    </source>
</evidence>
<evidence type="ECO:0000256" key="6">
    <source>
        <dbReference type="ARBA" id="ARBA00022679"/>
    </source>
</evidence>
<keyword evidence="5" id="KW-0433">Leucine-rich repeat</keyword>
<evidence type="ECO:0000256" key="16">
    <source>
        <dbReference type="ARBA" id="ARBA00023180"/>
    </source>
</evidence>
<dbReference type="CDD" id="cd14066">
    <property type="entry name" value="STKc_IRAK"/>
    <property type="match status" value="1"/>
</dbReference>
<keyword evidence="14" id="KW-0472">Membrane</keyword>
<accession>A0A218XUP7</accession>
<evidence type="ECO:0000256" key="14">
    <source>
        <dbReference type="ARBA" id="ARBA00023136"/>
    </source>
</evidence>
<evidence type="ECO:0000256" key="3">
    <source>
        <dbReference type="ARBA" id="ARBA00022527"/>
    </source>
</evidence>
<evidence type="ECO:0000256" key="10">
    <source>
        <dbReference type="ARBA" id="ARBA00022741"/>
    </source>
</evidence>
<comment type="catalytic activity">
    <reaction evidence="18">
        <text>L-seryl-[protein] + ATP = O-phospho-L-seryl-[protein] + ADP + H(+)</text>
        <dbReference type="Rhea" id="RHEA:17989"/>
        <dbReference type="Rhea" id="RHEA-COMP:9863"/>
        <dbReference type="Rhea" id="RHEA-COMP:11604"/>
        <dbReference type="ChEBI" id="CHEBI:15378"/>
        <dbReference type="ChEBI" id="CHEBI:29999"/>
        <dbReference type="ChEBI" id="CHEBI:30616"/>
        <dbReference type="ChEBI" id="CHEBI:83421"/>
        <dbReference type="ChEBI" id="CHEBI:456216"/>
        <dbReference type="EC" id="2.7.11.1"/>
    </reaction>
</comment>
<dbReference type="InterPro" id="IPR001245">
    <property type="entry name" value="Ser-Thr/Tyr_kinase_cat_dom"/>
</dbReference>
<dbReference type="Gene3D" id="1.10.510.10">
    <property type="entry name" value="Transferase(Phosphotransferase) domain 1"/>
    <property type="match status" value="1"/>
</dbReference>
<evidence type="ECO:0000256" key="19">
    <source>
        <dbReference type="SAM" id="SignalP"/>
    </source>
</evidence>
<keyword evidence="10" id="KW-0547">Nucleotide-binding</keyword>
<keyword evidence="4" id="KW-0597">Phosphoprotein</keyword>
<dbReference type="InterPro" id="IPR021720">
    <property type="entry name" value="Malectin_dom"/>
</dbReference>
<dbReference type="GO" id="GO:0004674">
    <property type="term" value="F:protein serine/threonine kinase activity"/>
    <property type="evidence" value="ECO:0007669"/>
    <property type="project" value="UniProtKB-KW"/>
</dbReference>
<evidence type="ECO:0000256" key="7">
    <source>
        <dbReference type="ARBA" id="ARBA00022692"/>
    </source>
</evidence>
<dbReference type="SUPFAM" id="SSF56112">
    <property type="entry name" value="Protein kinase-like (PK-like)"/>
    <property type="match status" value="1"/>
</dbReference>
<dbReference type="SUPFAM" id="SSF52058">
    <property type="entry name" value="L domain-like"/>
    <property type="match status" value="1"/>
</dbReference>
<evidence type="ECO:0000256" key="12">
    <source>
        <dbReference type="ARBA" id="ARBA00022840"/>
    </source>
</evidence>
<evidence type="ECO:0000259" key="20">
    <source>
        <dbReference type="PROSITE" id="PS50011"/>
    </source>
</evidence>
<organism evidence="21 22">
    <name type="scientific">Punica granatum</name>
    <name type="common">Pomegranate</name>
    <dbReference type="NCBI Taxonomy" id="22663"/>
    <lineage>
        <taxon>Eukaryota</taxon>
        <taxon>Viridiplantae</taxon>
        <taxon>Streptophyta</taxon>
        <taxon>Embryophyta</taxon>
        <taxon>Tracheophyta</taxon>
        <taxon>Spermatophyta</taxon>
        <taxon>Magnoliopsida</taxon>
        <taxon>eudicotyledons</taxon>
        <taxon>Gunneridae</taxon>
        <taxon>Pentapetalae</taxon>
        <taxon>rosids</taxon>
        <taxon>malvids</taxon>
        <taxon>Myrtales</taxon>
        <taxon>Lythraceae</taxon>
        <taxon>Punica</taxon>
    </lineage>
</organism>
<evidence type="ECO:0000313" key="21">
    <source>
        <dbReference type="EMBL" id="OWM88570.1"/>
    </source>
</evidence>